<dbReference type="RefSeq" id="WP_126794859.1">
    <property type="nucleotide sequence ID" value="NZ_CP060720.1"/>
</dbReference>
<evidence type="ECO:0000256" key="11">
    <source>
        <dbReference type="ARBA" id="ARBA00023146"/>
    </source>
</evidence>
<keyword evidence="11 13" id="KW-0030">Aminoacyl-tRNA synthetase</keyword>
<dbReference type="Proteomes" id="UP000288028">
    <property type="component" value="Unassembled WGS sequence"/>
</dbReference>
<dbReference type="GO" id="GO:0000049">
    <property type="term" value="F:tRNA binding"/>
    <property type="evidence" value="ECO:0007669"/>
    <property type="project" value="InterPro"/>
</dbReference>
<evidence type="ECO:0000256" key="5">
    <source>
        <dbReference type="ARBA" id="ARBA00022598"/>
    </source>
</evidence>
<dbReference type="SUPFAM" id="SSF55681">
    <property type="entry name" value="Class II aaRS and biotin synthetases"/>
    <property type="match status" value="1"/>
</dbReference>
<protein>
    <recommendedName>
        <fullName evidence="13">Phenylalanine--tRNA ligase alpha subunit</fullName>
        <ecNumber evidence="13">6.1.1.20</ecNumber>
    </recommendedName>
    <alternativeName>
        <fullName evidence="13">Phenylalanyl-tRNA synthetase alpha subunit</fullName>
        <shortName evidence="13">PheRS</shortName>
    </alternativeName>
</protein>
<dbReference type="PANTHER" id="PTHR11538:SF41">
    <property type="entry name" value="PHENYLALANINE--TRNA LIGASE, MITOCHONDRIAL"/>
    <property type="match status" value="1"/>
</dbReference>
<dbReference type="GO" id="GO:0000287">
    <property type="term" value="F:magnesium ion binding"/>
    <property type="evidence" value="ECO:0007669"/>
    <property type="project" value="UniProtKB-UniRule"/>
</dbReference>
<dbReference type="GeneID" id="95580967"/>
<accession>A0A430AYV4</accession>
<dbReference type="Pfam" id="PF02912">
    <property type="entry name" value="Phe_tRNA-synt_N"/>
    <property type="match status" value="1"/>
</dbReference>
<dbReference type="InterPro" id="IPR010978">
    <property type="entry name" value="tRNA-bd_arm"/>
</dbReference>
<dbReference type="GO" id="GO:0005737">
    <property type="term" value="C:cytoplasm"/>
    <property type="evidence" value="ECO:0007669"/>
    <property type="project" value="UniProtKB-SubCell"/>
</dbReference>
<evidence type="ECO:0000256" key="10">
    <source>
        <dbReference type="ARBA" id="ARBA00022917"/>
    </source>
</evidence>
<dbReference type="GO" id="GO:0005524">
    <property type="term" value="F:ATP binding"/>
    <property type="evidence" value="ECO:0007669"/>
    <property type="project" value="UniProtKB-UniRule"/>
</dbReference>
<dbReference type="InterPro" id="IPR006195">
    <property type="entry name" value="aa-tRNA-synth_II"/>
</dbReference>
<dbReference type="HAMAP" id="MF_00281">
    <property type="entry name" value="Phe_tRNA_synth_alpha1"/>
    <property type="match status" value="1"/>
</dbReference>
<dbReference type="InterPro" id="IPR022911">
    <property type="entry name" value="Phe_tRNA_ligase_alpha1_bac"/>
</dbReference>
<evidence type="ECO:0000313" key="18">
    <source>
        <dbReference type="Proteomes" id="UP000288028"/>
    </source>
</evidence>
<reference evidence="16" key="2">
    <citation type="submission" date="2023-03" db="EMBL/GenBank/DDBJ databases">
        <authorList>
            <person name="Shen W."/>
            <person name="Cai J."/>
        </authorList>
    </citation>
    <scope>NUCLEOTIDE SEQUENCE</scope>
    <source>
        <strain evidence="16">P96-3</strain>
    </source>
</reference>
<comment type="subunit">
    <text evidence="3 13">Tetramer of two alpha and two beta subunits.</text>
</comment>
<dbReference type="EMBL" id="JARQBZ010000002">
    <property type="protein sequence ID" value="MDT2832686.1"/>
    <property type="molecule type" value="Genomic_DNA"/>
</dbReference>
<comment type="subcellular location">
    <subcellularLocation>
        <location evidence="1 13">Cytoplasm</location>
    </subcellularLocation>
</comment>
<dbReference type="GO" id="GO:0140096">
    <property type="term" value="F:catalytic activity, acting on a protein"/>
    <property type="evidence" value="ECO:0007669"/>
    <property type="project" value="UniProtKB-ARBA"/>
</dbReference>
<dbReference type="PANTHER" id="PTHR11538">
    <property type="entry name" value="PHENYLALANYL-TRNA SYNTHETASE"/>
    <property type="match status" value="1"/>
</dbReference>
<keyword evidence="7 13" id="KW-0547">Nucleotide-binding</keyword>
<keyword evidence="6 13" id="KW-0479">Metal-binding</keyword>
<keyword evidence="10 13" id="KW-0648">Protein biosynthesis</keyword>
<dbReference type="InterPro" id="IPR004188">
    <property type="entry name" value="Phe-tRNA_ligase_II_N"/>
</dbReference>
<evidence type="ECO:0000313" key="16">
    <source>
        <dbReference type="EMBL" id="MDT2832686.1"/>
    </source>
</evidence>
<comment type="similarity">
    <text evidence="2 13">Belongs to the class-II aminoacyl-tRNA synthetase family. Phe-tRNA synthetase alpha subunit type 1 subfamily.</text>
</comment>
<comment type="catalytic activity">
    <reaction evidence="12 13">
        <text>tRNA(Phe) + L-phenylalanine + ATP = L-phenylalanyl-tRNA(Phe) + AMP + diphosphate + H(+)</text>
        <dbReference type="Rhea" id="RHEA:19413"/>
        <dbReference type="Rhea" id="RHEA-COMP:9668"/>
        <dbReference type="Rhea" id="RHEA-COMP:9699"/>
        <dbReference type="ChEBI" id="CHEBI:15378"/>
        <dbReference type="ChEBI" id="CHEBI:30616"/>
        <dbReference type="ChEBI" id="CHEBI:33019"/>
        <dbReference type="ChEBI" id="CHEBI:58095"/>
        <dbReference type="ChEBI" id="CHEBI:78442"/>
        <dbReference type="ChEBI" id="CHEBI:78531"/>
        <dbReference type="ChEBI" id="CHEBI:456215"/>
        <dbReference type="EC" id="6.1.1.20"/>
    </reaction>
</comment>
<dbReference type="PROSITE" id="PS50862">
    <property type="entry name" value="AA_TRNA_LIGASE_II"/>
    <property type="match status" value="1"/>
</dbReference>
<dbReference type="InterPro" id="IPR002319">
    <property type="entry name" value="Phenylalanyl-tRNA_Synthase"/>
</dbReference>
<feature type="binding site" evidence="13">
    <location>
        <position position="259"/>
    </location>
    <ligand>
        <name>Mg(2+)</name>
        <dbReference type="ChEBI" id="CHEBI:18420"/>
        <note>shared with beta subunit</note>
    </ligand>
</feature>
<evidence type="ECO:0000256" key="4">
    <source>
        <dbReference type="ARBA" id="ARBA00022490"/>
    </source>
</evidence>
<feature type="coiled-coil region" evidence="14">
    <location>
        <begin position="67"/>
        <end position="94"/>
    </location>
</feature>
<evidence type="ECO:0000256" key="9">
    <source>
        <dbReference type="ARBA" id="ARBA00022842"/>
    </source>
</evidence>
<evidence type="ECO:0000256" key="1">
    <source>
        <dbReference type="ARBA" id="ARBA00004496"/>
    </source>
</evidence>
<dbReference type="Gene3D" id="3.30.930.10">
    <property type="entry name" value="Bira Bifunctional Protein, Domain 2"/>
    <property type="match status" value="1"/>
</dbReference>
<dbReference type="InterPro" id="IPR045864">
    <property type="entry name" value="aa-tRNA-synth_II/BPL/LPL"/>
</dbReference>
<dbReference type="GO" id="GO:0016740">
    <property type="term" value="F:transferase activity"/>
    <property type="evidence" value="ECO:0007669"/>
    <property type="project" value="UniProtKB-ARBA"/>
</dbReference>
<name>A0A430AYV4_9ENTE</name>
<organism evidence="17 18">
    <name type="scientific">Vagococcus carniphilus</name>
    <dbReference type="NCBI Taxonomy" id="218144"/>
    <lineage>
        <taxon>Bacteria</taxon>
        <taxon>Bacillati</taxon>
        <taxon>Bacillota</taxon>
        <taxon>Bacilli</taxon>
        <taxon>Lactobacillales</taxon>
        <taxon>Enterococcaceae</taxon>
        <taxon>Vagococcus</taxon>
    </lineage>
</organism>
<dbReference type="Proteomes" id="UP001268577">
    <property type="component" value="Unassembled WGS sequence"/>
</dbReference>
<dbReference type="EC" id="6.1.1.20" evidence="13"/>
<evidence type="ECO:0000313" key="17">
    <source>
        <dbReference type="EMBL" id="RSU13252.1"/>
    </source>
</evidence>
<dbReference type="OrthoDB" id="9800719at2"/>
<evidence type="ECO:0000259" key="15">
    <source>
        <dbReference type="PROSITE" id="PS50862"/>
    </source>
</evidence>
<gene>
    <name evidence="13 16" type="primary">pheS</name>
    <name evidence="17" type="ORF">CBF28_10090</name>
    <name evidence="16" type="ORF">P7H70_01360</name>
</gene>
<dbReference type="GO" id="GO:0004826">
    <property type="term" value="F:phenylalanine-tRNA ligase activity"/>
    <property type="evidence" value="ECO:0007669"/>
    <property type="project" value="UniProtKB-UniRule"/>
</dbReference>
<reference evidence="17 18" key="1">
    <citation type="submission" date="2017-05" db="EMBL/GenBank/DDBJ databases">
        <title>Vagococcus spp. assemblies.</title>
        <authorList>
            <person name="Gulvik C.A."/>
        </authorList>
    </citation>
    <scope>NUCLEOTIDE SEQUENCE [LARGE SCALE GENOMIC DNA]</scope>
    <source>
        <strain evidence="17 18">SS1714</strain>
    </source>
</reference>
<evidence type="ECO:0000256" key="2">
    <source>
        <dbReference type="ARBA" id="ARBA00010207"/>
    </source>
</evidence>
<evidence type="ECO:0000256" key="3">
    <source>
        <dbReference type="ARBA" id="ARBA00011209"/>
    </source>
</evidence>
<keyword evidence="4 13" id="KW-0963">Cytoplasm</keyword>
<comment type="caution">
    <text evidence="17">The sequence shown here is derived from an EMBL/GenBank/DDBJ whole genome shotgun (WGS) entry which is preliminary data.</text>
</comment>
<proteinExistence type="inferred from homology"/>
<dbReference type="AlphaFoldDB" id="A0A430AYV4"/>
<evidence type="ECO:0000256" key="8">
    <source>
        <dbReference type="ARBA" id="ARBA00022840"/>
    </source>
</evidence>
<evidence type="ECO:0000256" key="6">
    <source>
        <dbReference type="ARBA" id="ARBA00022723"/>
    </source>
</evidence>
<comment type="cofactor">
    <cofactor evidence="13">
        <name>Mg(2+)</name>
        <dbReference type="ChEBI" id="CHEBI:18420"/>
    </cofactor>
    <text evidence="13">Binds 2 magnesium ions per tetramer.</text>
</comment>
<dbReference type="GO" id="GO:0006432">
    <property type="term" value="P:phenylalanyl-tRNA aminoacylation"/>
    <property type="evidence" value="ECO:0007669"/>
    <property type="project" value="UniProtKB-UniRule"/>
</dbReference>
<keyword evidence="14" id="KW-0175">Coiled coil</keyword>
<keyword evidence="9 13" id="KW-0460">Magnesium</keyword>
<sequence>MSLKETLEQLKEETLAKIGSTQNLDHLNEIRVQILGKKGSITEVLRGMKDLEPEMRPVVGSFANEIRDHLTEELEEKKAELEQLAINEALEKETLDVTLPGDELNTGTPHILTQVMEEIEDVFLGLGYEVIEGYEVEQDHYNFERMNIPQDHPARDMHDSFYINDDVLLRTHTSPIQARTMEKHDFSKGSLRMISPGKVFRRDSDDATHSHQFHQIEGLVVDENITMGDLKGTLEVLLKKLFGEDREIRLRPSYFPFTEPSVEVDISCFKCGGKGCNVCKQTGWIEILGAGVIHPRVLEMSGIDSNKYSGFAFGLGPDRVAMLKYGVNDIRYFYQNDLRFLEQFKVKG</sequence>
<dbReference type="SUPFAM" id="SSF46589">
    <property type="entry name" value="tRNA-binding arm"/>
    <property type="match status" value="1"/>
</dbReference>
<dbReference type="InterPro" id="IPR004529">
    <property type="entry name" value="Phe-tRNA-synth_IIc_asu"/>
</dbReference>
<keyword evidence="5 13" id="KW-0436">Ligase</keyword>
<keyword evidence="18" id="KW-1185">Reference proteome</keyword>
<dbReference type="FunFam" id="3.30.930.10:FF:000003">
    <property type="entry name" value="Phenylalanine--tRNA ligase alpha subunit"/>
    <property type="match status" value="1"/>
</dbReference>
<dbReference type="NCBIfam" id="TIGR00468">
    <property type="entry name" value="pheS"/>
    <property type="match status" value="1"/>
</dbReference>
<dbReference type="Pfam" id="PF01409">
    <property type="entry name" value="tRNA-synt_2d"/>
    <property type="match status" value="1"/>
</dbReference>
<evidence type="ECO:0000256" key="14">
    <source>
        <dbReference type="SAM" id="Coils"/>
    </source>
</evidence>
<dbReference type="EMBL" id="NGKB01000009">
    <property type="protein sequence ID" value="RSU13252.1"/>
    <property type="molecule type" value="Genomic_DNA"/>
</dbReference>
<keyword evidence="8 13" id="KW-0067">ATP-binding</keyword>
<evidence type="ECO:0000256" key="13">
    <source>
        <dbReference type="HAMAP-Rule" id="MF_00281"/>
    </source>
</evidence>
<feature type="domain" description="Aminoacyl-transfer RNA synthetases class-II family profile" evidence="15">
    <location>
        <begin position="111"/>
        <end position="323"/>
    </location>
</feature>
<evidence type="ECO:0000256" key="7">
    <source>
        <dbReference type="ARBA" id="ARBA00022741"/>
    </source>
</evidence>
<dbReference type="CDD" id="cd00496">
    <property type="entry name" value="PheRS_alpha_core"/>
    <property type="match status" value="1"/>
</dbReference>
<evidence type="ECO:0000256" key="12">
    <source>
        <dbReference type="ARBA" id="ARBA00049255"/>
    </source>
</evidence>